<organism evidence="2 3">
    <name type="scientific">Candidatus Ignatzschineria merdigallinarum</name>
    <dbReference type="NCBI Taxonomy" id="2838621"/>
    <lineage>
        <taxon>Bacteria</taxon>
        <taxon>Pseudomonadati</taxon>
        <taxon>Pseudomonadota</taxon>
        <taxon>Gammaproteobacteria</taxon>
        <taxon>Cardiobacteriales</taxon>
        <taxon>Ignatzschineriaceae</taxon>
        <taxon>Ignatzschineria</taxon>
    </lineage>
</organism>
<dbReference type="GO" id="GO:0003677">
    <property type="term" value="F:DNA binding"/>
    <property type="evidence" value="ECO:0007669"/>
    <property type="project" value="InterPro"/>
</dbReference>
<dbReference type="GO" id="GO:0006950">
    <property type="term" value="P:response to stress"/>
    <property type="evidence" value="ECO:0007669"/>
    <property type="project" value="TreeGrafter"/>
</dbReference>
<dbReference type="Proteomes" id="UP000823934">
    <property type="component" value="Unassembled WGS sequence"/>
</dbReference>
<dbReference type="NCBIfam" id="TIGR02337">
    <property type="entry name" value="HpaR"/>
    <property type="match status" value="1"/>
</dbReference>
<reference evidence="2" key="2">
    <citation type="submission" date="2021-04" db="EMBL/GenBank/DDBJ databases">
        <authorList>
            <person name="Gilroy R."/>
        </authorList>
    </citation>
    <scope>NUCLEOTIDE SEQUENCE</scope>
    <source>
        <strain evidence="2">CHK160-9182</strain>
    </source>
</reference>
<dbReference type="AlphaFoldDB" id="A0A9D1Q785"/>
<dbReference type="GO" id="GO:0003700">
    <property type="term" value="F:DNA-binding transcription factor activity"/>
    <property type="evidence" value="ECO:0007669"/>
    <property type="project" value="InterPro"/>
</dbReference>
<dbReference type="PROSITE" id="PS50995">
    <property type="entry name" value="HTH_MARR_2"/>
    <property type="match status" value="1"/>
</dbReference>
<dbReference type="InterPro" id="IPR039422">
    <property type="entry name" value="MarR/SlyA-like"/>
</dbReference>
<comment type="caution">
    <text evidence="2">The sequence shown here is derived from an EMBL/GenBank/DDBJ whole genome shotgun (WGS) entry which is preliminary data.</text>
</comment>
<protein>
    <submittedName>
        <fullName evidence="2">Homoprotocatechuate degradation operon regulator HpaR</fullName>
    </submittedName>
</protein>
<dbReference type="InterPro" id="IPR012712">
    <property type="entry name" value="HpaR/FarR"/>
</dbReference>
<dbReference type="InterPro" id="IPR036388">
    <property type="entry name" value="WH-like_DNA-bd_sf"/>
</dbReference>
<dbReference type="EMBL" id="DXHP01000119">
    <property type="protein sequence ID" value="HIW06731.1"/>
    <property type="molecule type" value="Genomic_DNA"/>
</dbReference>
<name>A0A9D1Q785_9GAMM</name>
<dbReference type="SMART" id="SM00347">
    <property type="entry name" value="HTH_MARR"/>
    <property type="match status" value="1"/>
</dbReference>
<evidence type="ECO:0000313" key="2">
    <source>
        <dbReference type="EMBL" id="HIW06731.1"/>
    </source>
</evidence>
<dbReference type="PANTHER" id="PTHR33164">
    <property type="entry name" value="TRANSCRIPTIONAL REGULATOR, MARR FAMILY"/>
    <property type="match status" value="1"/>
</dbReference>
<feature type="domain" description="HTH marR-type" evidence="1">
    <location>
        <begin position="5"/>
        <end position="141"/>
    </location>
</feature>
<proteinExistence type="predicted"/>
<evidence type="ECO:0000313" key="3">
    <source>
        <dbReference type="Proteomes" id="UP000823934"/>
    </source>
</evidence>
<dbReference type="InterPro" id="IPR000835">
    <property type="entry name" value="HTH_MarR-typ"/>
</dbReference>
<dbReference type="InterPro" id="IPR036390">
    <property type="entry name" value="WH_DNA-bd_sf"/>
</dbReference>
<reference evidence="2" key="1">
    <citation type="journal article" date="2021" name="PeerJ">
        <title>Extensive microbial diversity within the chicken gut microbiome revealed by metagenomics and culture.</title>
        <authorList>
            <person name="Gilroy R."/>
            <person name="Ravi A."/>
            <person name="Getino M."/>
            <person name="Pursley I."/>
            <person name="Horton D.L."/>
            <person name="Alikhan N.F."/>
            <person name="Baker D."/>
            <person name="Gharbi K."/>
            <person name="Hall N."/>
            <person name="Watson M."/>
            <person name="Adriaenssens E.M."/>
            <person name="Foster-Nyarko E."/>
            <person name="Jarju S."/>
            <person name="Secka A."/>
            <person name="Antonio M."/>
            <person name="Oren A."/>
            <person name="Chaudhuri R.R."/>
            <person name="La Ragione R."/>
            <person name="Hildebrand F."/>
            <person name="Pallen M.J."/>
        </authorList>
    </citation>
    <scope>NUCLEOTIDE SEQUENCE</scope>
    <source>
        <strain evidence="2">CHK160-9182</strain>
    </source>
</reference>
<dbReference type="Pfam" id="PF12802">
    <property type="entry name" value="MarR_2"/>
    <property type="match status" value="1"/>
</dbReference>
<sequence>MTSTQKNIPLLLMRVRELMMRNFRPILTEWNLTEQQWRILRALYESKTLEPRELCDICCILSPSMAGILKRMEELNLIVKVPSKLDKRRVLVEIYPGVESMVKKILEANMKAYDAFAKQIGENLLIELEANLVSVLQKQAELEESMD</sequence>
<accession>A0A9D1Q785</accession>
<dbReference type="SUPFAM" id="SSF46785">
    <property type="entry name" value="Winged helix' DNA-binding domain"/>
    <property type="match status" value="1"/>
</dbReference>
<dbReference type="GO" id="GO:0045892">
    <property type="term" value="P:negative regulation of DNA-templated transcription"/>
    <property type="evidence" value="ECO:0007669"/>
    <property type="project" value="InterPro"/>
</dbReference>
<dbReference type="PANTHER" id="PTHR33164:SF13">
    <property type="entry name" value="4-HYDROXYPHENYLACETATE CATABOLISM PROTEIN"/>
    <property type="match status" value="1"/>
</dbReference>
<evidence type="ECO:0000259" key="1">
    <source>
        <dbReference type="PROSITE" id="PS50995"/>
    </source>
</evidence>
<gene>
    <name evidence="2" type="primary">hpaR</name>
    <name evidence="2" type="ORF">H9889_05335</name>
</gene>
<dbReference type="Gene3D" id="1.10.10.10">
    <property type="entry name" value="Winged helix-like DNA-binding domain superfamily/Winged helix DNA-binding domain"/>
    <property type="match status" value="1"/>
</dbReference>